<evidence type="ECO:0000313" key="3">
    <source>
        <dbReference type="Proteomes" id="UP000249061"/>
    </source>
</evidence>
<evidence type="ECO:0000259" key="1">
    <source>
        <dbReference type="Pfam" id="PF13453"/>
    </source>
</evidence>
<evidence type="ECO:0000313" key="2">
    <source>
        <dbReference type="EMBL" id="PZR14024.1"/>
    </source>
</evidence>
<feature type="domain" description="Transcription factor zinc-finger" evidence="1">
    <location>
        <begin position="3"/>
        <end position="40"/>
    </location>
</feature>
<name>A0A2W5VDB8_9BACT</name>
<dbReference type="InterPro" id="IPR027392">
    <property type="entry name" value="TF_Znf"/>
</dbReference>
<dbReference type="EMBL" id="QFQP01000008">
    <property type="protein sequence ID" value="PZR14024.1"/>
    <property type="molecule type" value="Genomic_DNA"/>
</dbReference>
<proteinExistence type="predicted"/>
<dbReference type="Pfam" id="PF13453">
    <property type="entry name" value="Zn_ribbon_TFIIB"/>
    <property type="match status" value="1"/>
</dbReference>
<gene>
    <name evidence="2" type="ORF">DI536_11965</name>
</gene>
<sequence length="131" mass="14248">MECPNCGVDMVNLEGDDQTLRKCSECGGIWADVSDLNRMLLHHNLPGLESIGGKIDPDAMSGQCPDCQVDLVRIISVDKSNPQSYDTCESCGGIFLESDVPEVTDYKGAKKEIIDFFTRFASKGKKKAAQG</sequence>
<protein>
    <recommendedName>
        <fullName evidence="1">Transcription factor zinc-finger domain-containing protein</fullName>
    </recommendedName>
</protein>
<comment type="caution">
    <text evidence="2">The sequence shown here is derived from an EMBL/GenBank/DDBJ whole genome shotgun (WGS) entry which is preliminary data.</text>
</comment>
<dbReference type="AlphaFoldDB" id="A0A2W5VDB8"/>
<accession>A0A2W5VDB8</accession>
<reference evidence="2 3" key="1">
    <citation type="submission" date="2017-08" db="EMBL/GenBank/DDBJ databases">
        <title>Infants hospitalized years apart are colonized by the same room-sourced microbial strains.</title>
        <authorList>
            <person name="Brooks B."/>
            <person name="Olm M.R."/>
            <person name="Firek B.A."/>
            <person name="Baker R."/>
            <person name="Thomas B.C."/>
            <person name="Morowitz M.J."/>
            <person name="Banfield J.F."/>
        </authorList>
    </citation>
    <scope>NUCLEOTIDE SEQUENCE [LARGE SCALE GENOMIC DNA]</scope>
    <source>
        <strain evidence="2">S2_003_000_R2_14</strain>
    </source>
</reference>
<organism evidence="2 3">
    <name type="scientific">Archangium gephyra</name>
    <dbReference type="NCBI Taxonomy" id="48"/>
    <lineage>
        <taxon>Bacteria</taxon>
        <taxon>Pseudomonadati</taxon>
        <taxon>Myxococcota</taxon>
        <taxon>Myxococcia</taxon>
        <taxon>Myxococcales</taxon>
        <taxon>Cystobacterineae</taxon>
        <taxon>Archangiaceae</taxon>
        <taxon>Archangium</taxon>
    </lineage>
</organism>
<dbReference type="Proteomes" id="UP000249061">
    <property type="component" value="Unassembled WGS sequence"/>
</dbReference>